<feature type="transmembrane region" description="Helical" evidence="8">
    <location>
        <begin position="91"/>
        <end position="110"/>
    </location>
</feature>
<evidence type="ECO:0000256" key="5">
    <source>
        <dbReference type="ARBA" id="ARBA00022692"/>
    </source>
</evidence>
<evidence type="ECO:0000256" key="1">
    <source>
        <dbReference type="ARBA" id="ARBA00004651"/>
    </source>
</evidence>
<dbReference type="PANTHER" id="PTHR30472">
    <property type="entry name" value="FERRIC ENTEROBACTIN TRANSPORT SYSTEM PERMEASE PROTEIN"/>
    <property type="match status" value="1"/>
</dbReference>
<sequence length="329" mass="33938">MRVFPRAVAVAAAVGLALLGVLLLAVCVGDYPLPIDRVLHAVFGGTGGQTYIVREFRLPRALVGALAGAALATAGAIFQSLTRNDLASPDILGVESGAGFAAVILIAFGIGGTLSVTGMALLGAVTATLVVYVLAYHRGLLGMRMILVGIGVNAVIASATTYVLMLADLHDAQMAHNWLLGSFNDRRWEHVLSLGVPVAILLPPALLQARRLRMLTLGDDVSRSLGLRVEPARFGLVAVAVLLAAVTVSIVGPVGFVALVAPHIARRLTGRPGGALFTSALVGALLAVAADLAGRTLFGAVEMPVGVITAFAGGPWLIYLLIRPGRKES</sequence>
<dbReference type="GO" id="GO:0005886">
    <property type="term" value="C:plasma membrane"/>
    <property type="evidence" value="ECO:0007669"/>
    <property type="project" value="UniProtKB-SubCell"/>
</dbReference>
<organism evidence="9 10">
    <name type="scientific">Sinosporangium siamense</name>
    <dbReference type="NCBI Taxonomy" id="1367973"/>
    <lineage>
        <taxon>Bacteria</taxon>
        <taxon>Bacillati</taxon>
        <taxon>Actinomycetota</taxon>
        <taxon>Actinomycetes</taxon>
        <taxon>Streptosporangiales</taxon>
        <taxon>Streptosporangiaceae</taxon>
        <taxon>Sinosporangium</taxon>
    </lineage>
</organism>
<keyword evidence="10" id="KW-1185">Reference proteome</keyword>
<proteinExistence type="inferred from homology"/>
<evidence type="ECO:0000256" key="2">
    <source>
        <dbReference type="ARBA" id="ARBA00007935"/>
    </source>
</evidence>
<keyword evidence="6 8" id="KW-1133">Transmembrane helix</keyword>
<reference evidence="9" key="1">
    <citation type="submission" date="2021-01" db="EMBL/GenBank/DDBJ databases">
        <title>Whole genome shotgun sequence of Sinosporangium siamense NBRC 109515.</title>
        <authorList>
            <person name="Komaki H."/>
            <person name="Tamura T."/>
        </authorList>
    </citation>
    <scope>NUCLEOTIDE SEQUENCE</scope>
    <source>
        <strain evidence="9">NBRC 109515</strain>
    </source>
</reference>
<keyword evidence="3" id="KW-0813">Transport</keyword>
<dbReference type="AlphaFoldDB" id="A0A919RGP8"/>
<evidence type="ECO:0000256" key="8">
    <source>
        <dbReference type="SAM" id="Phobius"/>
    </source>
</evidence>
<keyword evidence="7 8" id="KW-0472">Membrane</keyword>
<protein>
    <submittedName>
        <fullName evidence="9">Iron ABC transporter permease</fullName>
    </submittedName>
</protein>
<feature type="transmembrane region" description="Helical" evidence="8">
    <location>
        <begin position="116"/>
        <end position="134"/>
    </location>
</feature>
<dbReference type="SUPFAM" id="SSF81345">
    <property type="entry name" value="ABC transporter involved in vitamin B12 uptake, BtuC"/>
    <property type="match status" value="1"/>
</dbReference>
<dbReference type="PANTHER" id="PTHR30472:SF24">
    <property type="entry name" value="FERRIC ENTEROBACTIN TRANSPORT SYSTEM PERMEASE PROTEIN FEPG"/>
    <property type="match status" value="1"/>
</dbReference>
<dbReference type="InterPro" id="IPR000522">
    <property type="entry name" value="ABC_transptr_permease_BtuC"/>
</dbReference>
<dbReference type="Proteomes" id="UP000606172">
    <property type="component" value="Unassembled WGS sequence"/>
</dbReference>
<dbReference type="InterPro" id="IPR037294">
    <property type="entry name" value="ABC_BtuC-like"/>
</dbReference>
<evidence type="ECO:0000256" key="7">
    <source>
        <dbReference type="ARBA" id="ARBA00023136"/>
    </source>
</evidence>
<feature type="transmembrane region" description="Helical" evidence="8">
    <location>
        <begin position="61"/>
        <end position="79"/>
    </location>
</feature>
<accession>A0A919RGP8</accession>
<dbReference type="GO" id="GO:0033214">
    <property type="term" value="P:siderophore-iron import into cell"/>
    <property type="evidence" value="ECO:0007669"/>
    <property type="project" value="TreeGrafter"/>
</dbReference>
<evidence type="ECO:0000256" key="6">
    <source>
        <dbReference type="ARBA" id="ARBA00022989"/>
    </source>
</evidence>
<dbReference type="CDD" id="cd06550">
    <property type="entry name" value="TM_ABC_iron-siderophores_like"/>
    <property type="match status" value="1"/>
</dbReference>
<keyword evidence="4" id="KW-1003">Cell membrane</keyword>
<dbReference type="EMBL" id="BOOW01000010">
    <property type="protein sequence ID" value="GII91631.1"/>
    <property type="molecule type" value="Genomic_DNA"/>
</dbReference>
<evidence type="ECO:0000313" key="10">
    <source>
        <dbReference type="Proteomes" id="UP000606172"/>
    </source>
</evidence>
<comment type="similarity">
    <text evidence="2">Belongs to the binding-protein-dependent transport system permease family. FecCD subfamily.</text>
</comment>
<feature type="transmembrane region" description="Helical" evidence="8">
    <location>
        <begin position="146"/>
        <end position="167"/>
    </location>
</feature>
<feature type="transmembrane region" description="Helical" evidence="8">
    <location>
        <begin position="273"/>
        <end position="293"/>
    </location>
</feature>
<comment type="subcellular location">
    <subcellularLocation>
        <location evidence="1">Cell membrane</location>
        <topology evidence="1">Multi-pass membrane protein</topology>
    </subcellularLocation>
</comment>
<keyword evidence="5 8" id="KW-0812">Transmembrane</keyword>
<evidence type="ECO:0000256" key="3">
    <source>
        <dbReference type="ARBA" id="ARBA00022448"/>
    </source>
</evidence>
<name>A0A919RGP8_9ACTN</name>
<feature type="transmembrane region" description="Helical" evidence="8">
    <location>
        <begin position="234"/>
        <end position="261"/>
    </location>
</feature>
<dbReference type="GO" id="GO:0022857">
    <property type="term" value="F:transmembrane transporter activity"/>
    <property type="evidence" value="ECO:0007669"/>
    <property type="project" value="InterPro"/>
</dbReference>
<dbReference type="FunFam" id="1.10.3470.10:FF:000001">
    <property type="entry name" value="Vitamin B12 ABC transporter permease BtuC"/>
    <property type="match status" value="1"/>
</dbReference>
<gene>
    <name evidence="9" type="ORF">Ssi02_18620</name>
</gene>
<feature type="transmembrane region" description="Helical" evidence="8">
    <location>
        <begin position="305"/>
        <end position="322"/>
    </location>
</feature>
<dbReference type="Gene3D" id="1.10.3470.10">
    <property type="entry name" value="ABC transporter involved in vitamin B12 uptake, BtuC"/>
    <property type="match status" value="1"/>
</dbReference>
<dbReference type="Pfam" id="PF01032">
    <property type="entry name" value="FecCD"/>
    <property type="match status" value="1"/>
</dbReference>
<evidence type="ECO:0000256" key="4">
    <source>
        <dbReference type="ARBA" id="ARBA00022475"/>
    </source>
</evidence>
<comment type="caution">
    <text evidence="9">The sequence shown here is derived from an EMBL/GenBank/DDBJ whole genome shotgun (WGS) entry which is preliminary data.</text>
</comment>
<evidence type="ECO:0000313" key="9">
    <source>
        <dbReference type="EMBL" id="GII91631.1"/>
    </source>
</evidence>